<evidence type="ECO:0008006" key="3">
    <source>
        <dbReference type="Google" id="ProtNLM"/>
    </source>
</evidence>
<keyword evidence="2" id="KW-1185">Reference proteome</keyword>
<protein>
    <recommendedName>
        <fullName evidence="3">DUF922 domain-containing protein</fullName>
    </recommendedName>
</protein>
<dbReference type="EMBL" id="JAANYN010000017">
    <property type="protein sequence ID" value="NHE59746.1"/>
    <property type="molecule type" value="Genomic_DNA"/>
</dbReference>
<name>A0ABX0HI07_9BACT</name>
<evidence type="ECO:0000313" key="2">
    <source>
        <dbReference type="Proteomes" id="UP000649799"/>
    </source>
</evidence>
<dbReference type="RefSeq" id="WP_166151452.1">
    <property type="nucleotide sequence ID" value="NZ_JAANYN010000017.1"/>
</dbReference>
<dbReference type="InterPro" id="IPR010321">
    <property type="entry name" value="DUF922"/>
</dbReference>
<dbReference type="Proteomes" id="UP000649799">
    <property type="component" value="Unassembled WGS sequence"/>
</dbReference>
<proteinExistence type="predicted"/>
<sequence>MNIKTFLYLMAGVFLCVSLLSGTSPKEVPKRGRVTVYPNRLLNWNDFMMVDLIRGKSTINAICLSSCEVEILDIIRDKEHVELAINAKINLQKELTQVTHDFLARSDQTKKKQVLHHENGHFIIAQIIGYRIVRDVNGFKFDPKRYKYQLNDIIRNNFKDWKRLDSQYDAQTTKPTNKEMQDRWDRFLQSEMTALTKEVYH</sequence>
<dbReference type="Pfam" id="PF06037">
    <property type="entry name" value="DUF922"/>
    <property type="match status" value="1"/>
</dbReference>
<organism evidence="1 2">
    <name type="scientific">Cyclobacterium plantarum</name>
    <dbReference type="NCBI Taxonomy" id="2716263"/>
    <lineage>
        <taxon>Bacteria</taxon>
        <taxon>Pseudomonadati</taxon>
        <taxon>Bacteroidota</taxon>
        <taxon>Cytophagia</taxon>
        <taxon>Cytophagales</taxon>
        <taxon>Cyclobacteriaceae</taxon>
        <taxon>Cyclobacterium</taxon>
    </lineage>
</organism>
<comment type="caution">
    <text evidence="1">The sequence shown here is derived from an EMBL/GenBank/DDBJ whole genome shotgun (WGS) entry which is preliminary data.</text>
</comment>
<reference evidence="1 2" key="1">
    <citation type="submission" date="2020-03" db="EMBL/GenBank/DDBJ databases">
        <title>Cyclobacterium plantarum sp. nov., a marine bacterium isolated from a coastal-marine wetland.</title>
        <authorList>
            <person name="Sanchez-Porro C."/>
            <person name="Ventosa A."/>
            <person name="Amoozegar M."/>
        </authorList>
    </citation>
    <scope>NUCLEOTIDE SEQUENCE [LARGE SCALE GENOMIC DNA]</scope>
    <source>
        <strain evidence="1 2">GBPx2</strain>
    </source>
</reference>
<gene>
    <name evidence="1" type="ORF">G9Q97_23325</name>
</gene>
<accession>A0ABX0HI07</accession>
<evidence type="ECO:0000313" key="1">
    <source>
        <dbReference type="EMBL" id="NHE59746.1"/>
    </source>
</evidence>